<keyword evidence="3" id="KW-1185">Reference proteome</keyword>
<dbReference type="EMBL" id="ACOU01000002">
    <property type="protein sequence ID" value="EKX73680.1"/>
    <property type="molecule type" value="Genomic_DNA"/>
</dbReference>
<dbReference type="AlphaFoldDB" id="L1LEK0"/>
<proteinExistence type="predicted"/>
<evidence type="ECO:0000313" key="2">
    <source>
        <dbReference type="EMBL" id="EKX73680.1"/>
    </source>
</evidence>
<comment type="caution">
    <text evidence="2">The sequence shown here is derived from an EMBL/GenBank/DDBJ whole genome shotgun (WGS) entry which is preliminary data.</text>
</comment>
<dbReference type="RefSeq" id="XP_004833132.1">
    <property type="nucleotide sequence ID" value="XM_004833075.1"/>
</dbReference>
<dbReference type="KEGG" id="beq:BEWA_037160"/>
<name>L1LEK0_THEEQ</name>
<feature type="compositionally biased region" description="Basic and acidic residues" evidence="1">
    <location>
        <begin position="29"/>
        <end position="51"/>
    </location>
</feature>
<accession>L1LEK0</accession>
<organism evidence="2 3">
    <name type="scientific">Theileria equi strain WA</name>
    <dbReference type="NCBI Taxonomy" id="1537102"/>
    <lineage>
        <taxon>Eukaryota</taxon>
        <taxon>Sar</taxon>
        <taxon>Alveolata</taxon>
        <taxon>Apicomplexa</taxon>
        <taxon>Aconoidasida</taxon>
        <taxon>Piroplasmida</taxon>
        <taxon>Theileriidae</taxon>
        <taxon>Theileria</taxon>
    </lineage>
</organism>
<dbReference type="GeneID" id="15806603"/>
<evidence type="ECO:0000313" key="3">
    <source>
        <dbReference type="Proteomes" id="UP000031512"/>
    </source>
</evidence>
<sequence>MLRVSLLSLLVTRDKNNKQGKVYRYHDGKQWKDGKEGDHKKKLGELKKCESEPALSDEEPELQQGYIPPRQKPVWASVDLSKEPEQEKVDYYNSVTGDVSYKRYSSKFSNNDTDQILLVKKVTDNGNTIWEAGERECMELAQYRSKGGFAILRIHVNVCGDVKHKFFEKNAEKWEEILKAFDDKLLKMMHKESNKPEPQEPKTR</sequence>
<gene>
    <name evidence="2" type="ORF">BEWA_037160</name>
</gene>
<feature type="region of interest" description="Disordered" evidence="1">
    <location>
        <begin position="29"/>
        <end position="68"/>
    </location>
</feature>
<protein>
    <recommendedName>
        <fullName evidence="4">Signal peptide containing protein</fullName>
    </recommendedName>
</protein>
<dbReference type="Proteomes" id="UP000031512">
    <property type="component" value="Unassembled WGS sequence"/>
</dbReference>
<evidence type="ECO:0008006" key="4">
    <source>
        <dbReference type="Google" id="ProtNLM"/>
    </source>
</evidence>
<dbReference type="VEuPathDB" id="PiroplasmaDB:BEWA_037160"/>
<reference evidence="2 3" key="1">
    <citation type="journal article" date="2012" name="BMC Genomics">
        <title>Comparative genomic analysis and phylogenetic position of Theileria equi.</title>
        <authorList>
            <person name="Kappmeyer L.S."/>
            <person name="Thiagarajan M."/>
            <person name="Herndon D.R."/>
            <person name="Ramsay J.D."/>
            <person name="Caler E."/>
            <person name="Djikeng A."/>
            <person name="Gillespie J.J."/>
            <person name="Lau A.O."/>
            <person name="Roalson E.H."/>
            <person name="Silva J.C."/>
            <person name="Silva M.G."/>
            <person name="Suarez C.E."/>
            <person name="Ueti M.W."/>
            <person name="Nene V.M."/>
            <person name="Mealey R.H."/>
            <person name="Knowles D.P."/>
            <person name="Brayton K.A."/>
        </authorList>
    </citation>
    <scope>NUCLEOTIDE SEQUENCE [LARGE SCALE GENOMIC DNA]</scope>
    <source>
        <strain evidence="2 3">WA</strain>
    </source>
</reference>
<dbReference type="OrthoDB" id="360301at2759"/>
<evidence type="ECO:0000256" key="1">
    <source>
        <dbReference type="SAM" id="MobiDB-lite"/>
    </source>
</evidence>